<proteinExistence type="predicted"/>
<comment type="subcellular location">
    <subcellularLocation>
        <location evidence="1">Membrane</location>
        <topology evidence="1">Single-pass membrane protein</topology>
    </subcellularLocation>
</comment>
<dbReference type="AlphaFoldDB" id="A0A1J7IT58"/>
<feature type="compositionally biased region" description="Low complexity" evidence="5">
    <location>
        <begin position="370"/>
        <end position="401"/>
    </location>
</feature>
<organism evidence="8 9">
    <name type="scientific">Coniochaeta ligniaria NRRL 30616</name>
    <dbReference type="NCBI Taxonomy" id="1408157"/>
    <lineage>
        <taxon>Eukaryota</taxon>
        <taxon>Fungi</taxon>
        <taxon>Dikarya</taxon>
        <taxon>Ascomycota</taxon>
        <taxon>Pezizomycotina</taxon>
        <taxon>Sordariomycetes</taxon>
        <taxon>Sordariomycetidae</taxon>
        <taxon>Coniochaetales</taxon>
        <taxon>Coniochaetaceae</taxon>
        <taxon>Coniochaeta</taxon>
    </lineage>
</organism>
<evidence type="ECO:0000256" key="5">
    <source>
        <dbReference type="SAM" id="MobiDB-lite"/>
    </source>
</evidence>
<keyword evidence="3 6" id="KW-1133">Transmembrane helix</keyword>
<evidence type="ECO:0000313" key="9">
    <source>
        <dbReference type="Proteomes" id="UP000182658"/>
    </source>
</evidence>
<dbReference type="Proteomes" id="UP000182658">
    <property type="component" value="Unassembled WGS sequence"/>
</dbReference>
<keyword evidence="2 6" id="KW-0812">Transmembrane</keyword>
<feature type="signal peptide" evidence="7">
    <location>
        <begin position="1"/>
        <end position="27"/>
    </location>
</feature>
<feature type="transmembrane region" description="Helical" evidence="6">
    <location>
        <begin position="405"/>
        <end position="428"/>
    </location>
</feature>
<feature type="region of interest" description="Disordered" evidence="5">
    <location>
        <begin position="534"/>
        <end position="559"/>
    </location>
</feature>
<evidence type="ECO:0008006" key="10">
    <source>
        <dbReference type="Google" id="ProtNLM"/>
    </source>
</evidence>
<keyword evidence="9" id="KW-1185">Reference proteome</keyword>
<protein>
    <recommendedName>
        <fullName evidence="10">Fucose-specific lectin</fullName>
    </recommendedName>
</protein>
<evidence type="ECO:0000256" key="7">
    <source>
        <dbReference type="SAM" id="SignalP"/>
    </source>
</evidence>
<dbReference type="GO" id="GO:0071944">
    <property type="term" value="C:cell periphery"/>
    <property type="evidence" value="ECO:0007669"/>
    <property type="project" value="UniProtKB-ARBA"/>
</dbReference>
<dbReference type="InterPro" id="IPR051694">
    <property type="entry name" value="Immunoregulatory_rcpt-like"/>
</dbReference>
<dbReference type="SUPFAM" id="SSF89372">
    <property type="entry name" value="Fucose-specific lectin"/>
    <property type="match status" value="1"/>
</dbReference>
<accession>A0A1J7IT58</accession>
<evidence type="ECO:0000256" key="2">
    <source>
        <dbReference type="ARBA" id="ARBA00022692"/>
    </source>
</evidence>
<feature type="region of interest" description="Disordered" evidence="5">
    <location>
        <begin position="361"/>
        <end position="401"/>
    </location>
</feature>
<dbReference type="EMBL" id="KV875096">
    <property type="protein sequence ID" value="OIW30517.1"/>
    <property type="molecule type" value="Genomic_DNA"/>
</dbReference>
<dbReference type="PANTHER" id="PTHR15549:SF30">
    <property type="entry name" value="MID2 DOMAIN-CONTAINING PROTEIN"/>
    <property type="match status" value="1"/>
</dbReference>
<reference evidence="8 9" key="1">
    <citation type="submission" date="2016-10" db="EMBL/GenBank/DDBJ databases">
        <title>Draft genome sequence of Coniochaeta ligniaria NRRL30616, a lignocellulolytic fungus for bioabatement of inhibitors in plant biomass hydrolysates.</title>
        <authorList>
            <consortium name="DOE Joint Genome Institute"/>
            <person name="Jimenez D.J."/>
            <person name="Hector R.E."/>
            <person name="Riley R."/>
            <person name="Sun H."/>
            <person name="Grigoriev I.V."/>
            <person name="Van Elsas J.D."/>
            <person name="Nichols N.N."/>
        </authorList>
    </citation>
    <scope>NUCLEOTIDE SEQUENCE [LARGE SCALE GENOMIC DNA]</scope>
    <source>
        <strain evidence="8 9">NRRL 30616</strain>
    </source>
</reference>
<dbReference type="InParanoid" id="A0A1J7IT58"/>
<keyword evidence="4 6" id="KW-0472">Membrane</keyword>
<dbReference type="OrthoDB" id="4696326at2759"/>
<keyword evidence="7" id="KW-0732">Signal</keyword>
<gene>
    <name evidence="8" type="ORF">CONLIGDRAFT_700023</name>
</gene>
<evidence type="ECO:0000313" key="8">
    <source>
        <dbReference type="EMBL" id="OIW30517.1"/>
    </source>
</evidence>
<evidence type="ECO:0000256" key="3">
    <source>
        <dbReference type="ARBA" id="ARBA00022989"/>
    </source>
</evidence>
<dbReference type="GO" id="GO:0016020">
    <property type="term" value="C:membrane"/>
    <property type="evidence" value="ECO:0007669"/>
    <property type="project" value="UniProtKB-SubCell"/>
</dbReference>
<dbReference type="Gene3D" id="2.120.10.70">
    <property type="entry name" value="Fucose-specific lectin"/>
    <property type="match status" value="2"/>
</dbReference>
<sequence length="559" mass="59535">MGFLPSSRSLSLQVLAVLSTAIQPGDASPAIAAWWTDIGPQIIVQNLTTLDIQYSSCNSNGTPIYPVDQPNVLPTSSQYKPRNNTALTGVGWWTTKTTIASLFYQSESGEIVNGLFQCDWSTGKFASQGSWAISDNSPSVNDNTGLASVLLGSDSGYRVYYHDKDQAVNEIGYTAASGWKYSQMVSPDHPASTAIHADFSGKSNISVIFPHDSENFEVTRFNTDTTWHISTFPRPLAGGVVTNDNSNASTIKLNSTAPVSFTLPYYGTPKGVGLTIDSTLDRHVWYIGTDRNLYSAVNVRYTWALNSSTSTLFWPQADEPNAPLGATSDSATNQIRIYYYVDGLLTEIRLDQDGNWKEAQALPTSNSTTESAPSPNNSTAPAAEPTSDTNASSGASSGLSSGAKAGVGVGVTLGVLAVAGVLGALFFFRRRERMRQQQQQAAAPEMEHTALDPSHSPGAAAVGYDANGKPTYDPRYASPEGYVGSPPPGYAWEQKHPQQLEASEVPQELEGPRTMYELPGQTYSYELVGDGRVGAELPGDGAPGSNGASNGVHGVATGR</sequence>
<dbReference type="PANTHER" id="PTHR15549">
    <property type="entry name" value="PAIRED IMMUNOGLOBULIN-LIKE TYPE 2 RECEPTOR"/>
    <property type="match status" value="1"/>
</dbReference>
<evidence type="ECO:0000256" key="1">
    <source>
        <dbReference type="ARBA" id="ARBA00004167"/>
    </source>
</evidence>
<feature type="chain" id="PRO_5009644944" description="Fucose-specific lectin" evidence="7">
    <location>
        <begin position="28"/>
        <end position="559"/>
    </location>
</feature>
<feature type="region of interest" description="Disordered" evidence="5">
    <location>
        <begin position="437"/>
        <end position="499"/>
    </location>
</feature>
<evidence type="ECO:0000256" key="4">
    <source>
        <dbReference type="ARBA" id="ARBA00023136"/>
    </source>
</evidence>
<evidence type="ECO:0000256" key="6">
    <source>
        <dbReference type="SAM" id="Phobius"/>
    </source>
</evidence>
<name>A0A1J7IT58_9PEZI</name>